<keyword evidence="1" id="KW-1133">Transmembrane helix</keyword>
<dbReference type="Proteomes" id="UP000002704">
    <property type="component" value="Chromosome"/>
</dbReference>
<evidence type="ECO:0000313" key="3">
    <source>
        <dbReference type="EMBL" id="ABA76937.1"/>
    </source>
</evidence>
<dbReference type="GO" id="GO:0003700">
    <property type="term" value="F:DNA-binding transcription factor activity"/>
    <property type="evidence" value="ECO:0007669"/>
    <property type="project" value="InterPro"/>
</dbReference>
<dbReference type="AlphaFoldDB" id="Q3K5L7"/>
<keyword evidence="1" id="KW-0812">Transmembrane</keyword>
<dbReference type="InterPro" id="IPR018764">
    <property type="entry name" value="RskA_C"/>
</dbReference>
<dbReference type="EMBL" id="CP000094">
    <property type="protein sequence ID" value="ABA76937.1"/>
    <property type="molecule type" value="Genomic_DNA"/>
</dbReference>
<feature type="domain" description="Anti-sigma K factor RskA C-terminal" evidence="2">
    <location>
        <begin position="129"/>
        <end position="249"/>
    </location>
</feature>
<dbReference type="HOGENOM" id="CLU_075065_0_0_6"/>
<dbReference type="KEGG" id="pfo:Pfl01_5200"/>
<dbReference type="Gene3D" id="1.10.1740.10">
    <property type="match status" value="1"/>
</dbReference>
<evidence type="ECO:0000313" key="4">
    <source>
        <dbReference type="Proteomes" id="UP000002704"/>
    </source>
</evidence>
<name>Q3K5L7_PSEPF</name>
<accession>Q3K5L7</accession>
<feature type="transmembrane region" description="Helical" evidence="1">
    <location>
        <begin position="124"/>
        <end position="144"/>
    </location>
</feature>
<dbReference type="GO" id="GO:0006352">
    <property type="term" value="P:DNA-templated transcription initiation"/>
    <property type="evidence" value="ECO:0007669"/>
    <property type="project" value="InterPro"/>
</dbReference>
<dbReference type="InterPro" id="IPR013325">
    <property type="entry name" value="RNA_pol_sigma_r2"/>
</dbReference>
<gene>
    <name evidence="3" type="ordered locus">Pfl01_5200</name>
</gene>
<dbReference type="GO" id="GO:0005886">
    <property type="term" value="C:plasma membrane"/>
    <property type="evidence" value="ECO:0007669"/>
    <property type="project" value="InterPro"/>
</dbReference>
<evidence type="ECO:0000256" key="1">
    <source>
        <dbReference type="SAM" id="Phobius"/>
    </source>
</evidence>
<sequence>MMNGTSAVAERACELPETSACAVWRLVIPLADTDQLRQLLAQCSLGDRRAFETLYRSIGPRLHGVALRFMGRPDLAEEVLQESLASLTETLPEVPVPERVWHGVTARIEPKVLHVPEKRPFWNWLRVTAALASIVVLVFLGSLYTHDDARYRATLLSADAQPALKVEAHDDYLQVEPLTLAAVDPQRSLELWAIPADGKPISLGVIPAGGKGKVELSDAQKALIGKPIALAVSLEPKGGSPTGQPTGPVLYQGALAAL</sequence>
<evidence type="ECO:0000259" key="2">
    <source>
        <dbReference type="Pfam" id="PF10099"/>
    </source>
</evidence>
<dbReference type="eggNOG" id="COG5343">
    <property type="taxonomic scope" value="Bacteria"/>
</dbReference>
<dbReference type="SUPFAM" id="SSF88946">
    <property type="entry name" value="Sigma2 domain of RNA polymerase sigma factors"/>
    <property type="match status" value="1"/>
</dbReference>
<reference evidence="3 4" key="1">
    <citation type="journal article" date="2009" name="Genome Biol.">
        <title>Genomic and genetic analyses of diversity and plant interactions of Pseudomonas fluorescens.</title>
        <authorList>
            <person name="Silby M.W."/>
            <person name="Cerdeno-Tarraga A.M."/>
            <person name="Vernikos G.S."/>
            <person name="Giddens S.R."/>
            <person name="Jackson R.W."/>
            <person name="Preston G.M."/>
            <person name="Zhang X.X."/>
            <person name="Moon C.D."/>
            <person name="Gehrig S.M."/>
            <person name="Godfrey S.A."/>
            <person name="Knight C.G."/>
            <person name="Malone J.G."/>
            <person name="Robinson Z."/>
            <person name="Spiers A.J."/>
            <person name="Harris S."/>
            <person name="Challis G.L."/>
            <person name="Yaxley A.M."/>
            <person name="Harris D."/>
            <person name="Seeger K."/>
            <person name="Murphy L."/>
            <person name="Rutter S."/>
            <person name="Squares R."/>
            <person name="Quail M.A."/>
            <person name="Saunders E."/>
            <person name="Mavromatis K."/>
            <person name="Brettin T.S."/>
            <person name="Bentley S.D."/>
            <person name="Hothersall J."/>
            <person name="Stephens E."/>
            <person name="Thomas C.M."/>
            <person name="Parkhill J."/>
            <person name="Levy S.B."/>
            <person name="Rainey P.B."/>
            <person name="Thomson N.R."/>
        </authorList>
    </citation>
    <scope>NUCLEOTIDE SEQUENCE [LARGE SCALE GENOMIC DNA]</scope>
    <source>
        <strain evidence="3 4">Pf0-1</strain>
    </source>
</reference>
<organism evidence="3 4">
    <name type="scientific">Pseudomonas fluorescens (strain Pf0-1)</name>
    <dbReference type="NCBI Taxonomy" id="205922"/>
    <lineage>
        <taxon>Bacteria</taxon>
        <taxon>Pseudomonadati</taxon>
        <taxon>Pseudomonadota</taxon>
        <taxon>Gammaproteobacteria</taxon>
        <taxon>Pseudomonadales</taxon>
        <taxon>Pseudomonadaceae</taxon>
        <taxon>Pseudomonas</taxon>
    </lineage>
</organism>
<keyword evidence="1" id="KW-0472">Membrane</keyword>
<proteinExistence type="predicted"/>
<protein>
    <submittedName>
        <fullName evidence="3">Putative membrane protein</fullName>
    </submittedName>
</protein>
<dbReference type="Pfam" id="PF10099">
    <property type="entry name" value="RskA_C"/>
    <property type="match status" value="1"/>
</dbReference>